<gene>
    <name evidence="1" type="ORF">DPMN_087688</name>
    <name evidence="2" type="ORF">DPMN_087748</name>
</gene>
<accession>A0A9D4KSS2</accession>
<dbReference type="AlphaFoldDB" id="A0A9D4KSS2"/>
<organism evidence="1 3">
    <name type="scientific">Dreissena polymorpha</name>
    <name type="common">Zebra mussel</name>
    <name type="synonym">Mytilus polymorpha</name>
    <dbReference type="NCBI Taxonomy" id="45954"/>
    <lineage>
        <taxon>Eukaryota</taxon>
        <taxon>Metazoa</taxon>
        <taxon>Spiralia</taxon>
        <taxon>Lophotrochozoa</taxon>
        <taxon>Mollusca</taxon>
        <taxon>Bivalvia</taxon>
        <taxon>Autobranchia</taxon>
        <taxon>Heteroconchia</taxon>
        <taxon>Euheterodonta</taxon>
        <taxon>Imparidentia</taxon>
        <taxon>Neoheterodontei</taxon>
        <taxon>Myida</taxon>
        <taxon>Dreissenoidea</taxon>
        <taxon>Dreissenidae</taxon>
        <taxon>Dreissena</taxon>
    </lineage>
</organism>
<proteinExistence type="predicted"/>
<dbReference type="EMBL" id="JAIWYP010000003">
    <property type="protein sequence ID" value="KAH3845467.1"/>
    <property type="molecule type" value="Genomic_DNA"/>
</dbReference>
<dbReference type="EMBL" id="JAIWYP010000003">
    <property type="protein sequence ID" value="KAH3845408.1"/>
    <property type="molecule type" value="Genomic_DNA"/>
</dbReference>
<reference evidence="1" key="1">
    <citation type="journal article" date="2019" name="bioRxiv">
        <title>The Genome of the Zebra Mussel, Dreissena polymorpha: A Resource for Invasive Species Research.</title>
        <authorList>
            <person name="McCartney M.A."/>
            <person name="Auch B."/>
            <person name="Kono T."/>
            <person name="Mallez S."/>
            <person name="Zhang Y."/>
            <person name="Obille A."/>
            <person name="Becker A."/>
            <person name="Abrahante J.E."/>
            <person name="Garbe J."/>
            <person name="Badalamenti J.P."/>
            <person name="Herman A."/>
            <person name="Mangelson H."/>
            <person name="Liachko I."/>
            <person name="Sullivan S."/>
            <person name="Sone E.D."/>
            <person name="Koren S."/>
            <person name="Silverstein K.A.T."/>
            <person name="Beckman K.B."/>
            <person name="Gohl D.M."/>
        </authorList>
    </citation>
    <scope>NUCLEOTIDE SEQUENCE</scope>
    <source>
        <strain evidence="1">Duluth1</strain>
        <tissue evidence="1">Whole animal</tissue>
    </source>
</reference>
<keyword evidence="3" id="KW-1185">Reference proteome</keyword>
<name>A0A9D4KSS2_DREPO</name>
<evidence type="ECO:0000313" key="2">
    <source>
        <dbReference type="EMBL" id="KAH3845467.1"/>
    </source>
</evidence>
<evidence type="ECO:0000313" key="3">
    <source>
        <dbReference type="Proteomes" id="UP000828390"/>
    </source>
</evidence>
<reference evidence="1" key="2">
    <citation type="submission" date="2020-11" db="EMBL/GenBank/DDBJ databases">
        <authorList>
            <person name="McCartney M.A."/>
            <person name="Auch B."/>
            <person name="Kono T."/>
            <person name="Mallez S."/>
            <person name="Becker A."/>
            <person name="Gohl D.M."/>
            <person name="Silverstein K.A.T."/>
            <person name="Koren S."/>
            <person name="Bechman K.B."/>
            <person name="Herman A."/>
            <person name="Abrahante J.E."/>
            <person name="Garbe J."/>
        </authorList>
    </citation>
    <scope>NUCLEOTIDE SEQUENCE</scope>
    <source>
        <strain evidence="1">Duluth1</strain>
        <tissue evidence="1">Whole animal</tissue>
    </source>
</reference>
<dbReference type="Proteomes" id="UP000828390">
    <property type="component" value="Unassembled WGS sequence"/>
</dbReference>
<protein>
    <submittedName>
        <fullName evidence="1">Uncharacterized protein</fullName>
    </submittedName>
</protein>
<comment type="caution">
    <text evidence="1">The sequence shown here is derived from an EMBL/GenBank/DDBJ whole genome shotgun (WGS) entry which is preliminary data.</text>
</comment>
<evidence type="ECO:0000313" key="1">
    <source>
        <dbReference type="EMBL" id="KAH3845408.1"/>
    </source>
</evidence>
<sequence length="101" mass="11430">MGYSCTPYHSVQSCALERSLQLRCIASTKHGEQQLHVISHPLHLREIGARCRFRRWEKSPYIIGQLPPPPLMQGSPQSVRCCPTTVRQPCWVHTGSGYSNT</sequence>